<protein>
    <submittedName>
        <fullName evidence="2">Uncharacterized protein</fullName>
    </submittedName>
</protein>
<evidence type="ECO:0000313" key="2">
    <source>
        <dbReference type="EMBL" id="KIU01595.1"/>
    </source>
</evidence>
<feature type="compositionally biased region" description="Polar residues" evidence="1">
    <location>
        <begin position="1"/>
        <end position="15"/>
    </location>
</feature>
<dbReference type="Proteomes" id="UP000032274">
    <property type="component" value="Unassembled WGS sequence"/>
</dbReference>
<feature type="compositionally biased region" description="Basic and acidic residues" evidence="1">
    <location>
        <begin position="73"/>
        <end position="105"/>
    </location>
</feature>
<feature type="region of interest" description="Disordered" evidence="1">
    <location>
        <begin position="1"/>
        <end position="105"/>
    </location>
</feature>
<proteinExistence type="predicted"/>
<comment type="caution">
    <text evidence="2">The sequence shown here is derived from an EMBL/GenBank/DDBJ whole genome shotgun (WGS) entry which is preliminary data.</text>
</comment>
<accession>A0AA40JQB1</accession>
<evidence type="ECO:0000256" key="1">
    <source>
        <dbReference type="SAM" id="MobiDB-lite"/>
    </source>
</evidence>
<reference evidence="2 3" key="1">
    <citation type="submission" date="2015-01" db="EMBL/GenBank/DDBJ databases">
        <title>Characterization of Swiss Staphylococcus aureus strains involved in food poisoning.</title>
        <authorList>
            <person name="Crovadore J."/>
            <person name="Chablais R."/>
            <person name="Tonacini J."/>
            <person name="Schnyder B."/>
            <person name="Lefort F."/>
        </authorList>
    </citation>
    <scope>NUCLEOTIDE SEQUENCE [LARGE SCALE GENOMIC DNA]</scope>
    <source>
        <strain evidence="2 3">SA-120</strain>
    </source>
</reference>
<sequence length="105" mass="11523">MRCSTERSPGNSGSSDAHRDRAQDALPVQRAPGAHRPDAAPHPVRHPGPVRGELAGRRGLRCAPPRRERRPRQRSDDALCRGTDRGARYHGDGRGAHQRGERRGA</sequence>
<gene>
    <name evidence="2" type="ORF">QU38_00825</name>
</gene>
<evidence type="ECO:0000313" key="3">
    <source>
        <dbReference type="Proteomes" id="UP000032274"/>
    </source>
</evidence>
<organism evidence="2 3">
    <name type="scientific">Staphylococcus aureus</name>
    <dbReference type="NCBI Taxonomy" id="1280"/>
    <lineage>
        <taxon>Bacteria</taxon>
        <taxon>Bacillati</taxon>
        <taxon>Bacillota</taxon>
        <taxon>Bacilli</taxon>
        <taxon>Bacillales</taxon>
        <taxon>Staphylococcaceae</taxon>
        <taxon>Staphylococcus</taxon>
    </lineage>
</organism>
<dbReference type="EMBL" id="JXIG01000182">
    <property type="protein sequence ID" value="KIU01595.1"/>
    <property type="molecule type" value="Genomic_DNA"/>
</dbReference>
<dbReference type="AlphaFoldDB" id="A0AA40JQB1"/>
<feature type="non-terminal residue" evidence="2">
    <location>
        <position position="105"/>
    </location>
</feature>
<name>A0AA40JQB1_STAAU</name>